<dbReference type="CDD" id="cd00067">
    <property type="entry name" value="GAL4"/>
    <property type="match status" value="1"/>
</dbReference>
<evidence type="ECO:0000313" key="5">
    <source>
        <dbReference type="Proteomes" id="UP000285405"/>
    </source>
</evidence>
<dbReference type="Proteomes" id="UP000285405">
    <property type="component" value="Unassembled WGS sequence"/>
</dbReference>
<feature type="domain" description="Zn(2)-C6 fungal-type" evidence="3">
    <location>
        <begin position="51"/>
        <end position="81"/>
    </location>
</feature>
<dbReference type="PROSITE" id="PS50048">
    <property type="entry name" value="ZN2_CY6_FUNGAL_2"/>
    <property type="match status" value="1"/>
</dbReference>
<dbReference type="AlphaFoldDB" id="A0A420HSI9"/>
<dbReference type="SUPFAM" id="SSF57701">
    <property type="entry name" value="Zn2/Cys6 DNA-binding domain"/>
    <property type="match status" value="1"/>
</dbReference>
<proteinExistence type="predicted"/>
<dbReference type="SMART" id="SM00066">
    <property type="entry name" value="GAL4"/>
    <property type="match status" value="1"/>
</dbReference>
<comment type="caution">
    <text evidence="4">The sequence shown here is derived from an EMBL/GenBank/DDBJ whole genome shotgun (WGS) entry which is preliminary data.</text>
</comment>
<evidence type="ECO:0000256" key="2">
    <source>
        <dbReference type="SAM" id="MobiDB-lite"/>
    </source>
</evidence>
<dbReference type="PANTHER" id="PTHR47657:SF14">
    <property type="entry name" value="ZN(2)-C6 FUNGAL-TYPE DOMAIN-CONTAINING PROTEIN"/>
    <property type="match status" value="1"/>
</dbReference>
<evidence type="ECO:0000256" key="1">
    <source>
        <dbReference type="ARBA" id="ARBA00023242"/>
    </source>
</evidence>
<dbReference type="OrthoDB" id="3546279at2759"/>
<accession>A0A420HSI9</accession>
<dbReference type="EMBL" id="MCBR01016661">
    <property type="protein sequence ID" value="RKF60367.1"/>
    <property type="molecule type" value="Genomic_DNA"/>
</dbReference>
<dbReference type="InterPro" id="IPR052400">
    <property type="entry name" value="Zn2-C6_fungal_TF"/>
</dbReference>
<protein>
    <submittedName>
        <fullName evidence="4">Sterol regulatory element-binding protein ECM22</fullName>
    </submittedName>
</protein>
<feature type="compositionally biased region" description="Basic and acidic residues" evidence="2">
    <location>
        <begin position="1"/>
        <end position="10"/>
    </location>
</feature>
<feature type="region of interest" description="Disordered" evidence="2">
    <location>
        <begin position="90"/>
        <end position="110"/>
    </location>
</feature>
<sequence length="423" mass="48001">MDSESSRDRSAIATTSNTDATVAAGACSSQAARPQSKNKVPRLYHNKSRTGCQRCRARRVKCSETHPICTGCSRHGVDCVYDRGIGPARSSVNPSMKHSERRPSNGCPTMISDQARVSQPSSLGIPENRTRRLLELRLFHNYIENVCHSLVFCNNVKAYQAWQFEVPRMALEQDGLLHEIFSMSALQILRTAPEDFDLRDAQRAYQSAARTTIDIELGRITRDNADAMWFASLLLQIDLFASLQGRNLEPYAPPLQWLEISRGRRCLLTCSPTKMSKPFSANVIEIIQSHLNLTDHNELVSAHNRESLAELLTLDRHEEMWDIDTQEAYMRTLSYIGSIRRASLEGEHNLVLALRIVSFPLIVPVKFIKFVEKQHPRALAMLASFFSIAIRHSEVWWMGTTPLREFQAIRHILPPQWQPLIGI</sequence>
<dbReference type="InterPro" id="IPR036864">
    <property type="entry name" value="Zn2-C6_fun-type_DNA-bd_sf"/>
</dbReference>
<dbReference type="PANTHER" id="PTHR47657">
    <property type="entry name" value="STEROL REGULATORY ELEMENT-BINDING PROTEIN ECM22"/>
    <property type="match status" value="1"/>
</dbReference>
<dbReference type="Pfam" id="PF00172">
    <property type="entry name" value="Zn_clus"/>
    <property type="match status" value="1"/>
</dbReference>
<feature type="compositionally biased region" description="Polar residues" evidence="2">
    <location>
        <begin position="27"/>
        <end position="38"/>
    </location>
</feature>
<dbReference type="PROSITE" id="PS00463">
    <property type="entry name" value="ZN2_CY6_FUNGAL_1"/>
    <property type="match status" value="1"/>
</dbReference>
<gene>
    <name evidence="4" type="ORF">GcC1_166013</name>
</gene>
<evidence type="ECO:0000313" key="4">
    <source>
        <dbReference type="EMBL" id="RKF60367.1"/>
    </source>
</evidence>
<dbReference type="GO" id="GO:0008270">
    <property type="term" value="F:zinc ion binding"/>
    <property type="evidence" value="ECO:0007669"/>
    <property type="project" value="InterPro"/>
</dbReference>
<organism evidence="4 5">
    <name type="scientific">Golovinomyces cichoracearum</name>
    <dbReference type="NCBI Taxonomy" id="62708"/>
    <lineage>
        <taxon>Eukaryota</taxon>
        <taxon>Fungi</taxon>
        <taxon>Dikarya</taxon>
        <taxon>Ascomycota</taxon>
        <taxon>Pezizomycotina</taxon>
        <taxon>Leotiomycetes</taxon>
        <taxon>Erysiphales</taxon>
        <taxon>Erysiphaceae</taxon>
        <taxon>Golovinomyces</taxon>
    </lineage>
</organism>
<feature type="region of interest" description="Disordered" evidence="2">
    <location>
        <begin position="1"/>
        <end position="42"/>
    </location>
</feature>
<dbReference type="GO" id="GO:0000981">
    <property type="term" value="F:DNA-binding transcription factor activity, RNA polymerase II-specific"/>
    <property type="evidence" value="ECO:0007669"/>
    <property type="project" value="InterPro"/>
</dbReference>
<name>A0A420HSI9_9PEZI</name>
<keyword evidence="1" id="KW-0539">Nucleus</keyword>
<dbReference type="Gene3D" id="4.10.240.10">
    <property type="entry name" value="Zn(2)-C6 fungal-type DNA-binding domain"/>
    <property type="match status" value="1"/>
</dbReference>
<dbReference type="InterPro" id="IPR001138">
    <property type="entry name" value="Zn2Cys6_DnaBD"/>
</dbReference>
<evidence type="ECO:0000259" key="3">
    <source>
        <dbReference type="PROSITE" id="PS50048"/>
    </source>
</evidence>
<reference evidence="4 5" key="1">
    <citation type="journal article" date="2018" name="BMC Genomics">
        <title>Comparative genome analyses reveal sequence features reflecting distinct modes of host-adaptation between dicot and monocot powdery mildew.</title>
        <authorList>
            <person name="Wu Y."/>
            <person name="Ma X."/>
            <person name="Pan Z."/>
            <person name="Kale S.D."/>
            <person name="Song Y."/>
            <person name="King H."/>
            <person name="Zhang Q."/>
            <person name="Presley C."/>
            <person name="Deng X."/>
            <person name="Wei C.I."/>
            <person name="Xiao S."/>
        </authorList>
    </citation>
    <scope>NUCLEOTIDE SEQUENCE [LARGE SCALE GENOMIC DNA]</scope>
    <source>
        <strain evidence="4">UCSC1</strain>
    </source>
</reference>